<dbReference type="Pfam" id="PF01356">
    <property type="entry name" value="A_amylase_inhib"/>
    <property type="match status" value="1"/>
</dbReference>
<dbReference type="SMART" id="SM00783">
    <property type="entry name" value="A_amylase_inhib"/>
    <property type="match status" value="1"/>
</dbReference>
<dbReference type="SUPFAM" id="SSF49498">
    <property type="entry name" value="alpha-Amylase inhibitor tendamistat"/>
    <property type="match status" value="1"/>
</dbReference>
<keyword evidence="4" id="KW-1185">Reference proteome</keyword>
<reference evidence="3 4" key="1">
    <citation type="submission" date="2024-10" db="EMBL/GenBank/DDBJ databases">
        <title>The Natural Products Discovery Center: Release of the First 8490 Sequenced Strains for Exploring Actinobacteria Biosynthetic Diversity.</title>
        <authorList>
            <person name="Kalkreuter E."/>
            <person name="Kautsar S.A."/>
            <person name="Yang D."/>
            <person name="Bader C.D."/>
            <person name="Teijaro C.N."/>
            <person name="Fluegel L."/>
            <person name="Davis C.M."/>
            <person name="Simpson J.R."/>
            <person name="Lauterbach L."/>
            <person name="Steele A.D."/>
            <person name="Gui C."/>
            <person name="Meng S."/>
            <person name="Li G."/>
            <person name="Viehrig K."/>
            <person name="Ye F."/>
            <person name="Su P."/>
            <person name="Kiefer A.F."/>
            <person name="Nichols A."/>
            <person name="Cepeda A.J."/>
            <person name="Yan W."/>
            <person name="Fan B."/>
            <person name="Jiang Y."/>
            <person name="Adhikari A."/>
            <person name="Zheng C.-J."/>
            <person name="Schuster L."/>
            <person name="Cowan T.M."/>
            <person name="Smanski M.J."/>
            <person name="Chevrette M.G."/>
            <person name="De Carvalho L.P.S."/>
            <person name="Shen B."/>
        </authorList>
    </citation>
    <scope>NUCLEOTIDE SEQUENCE [LARGE SCALE GENOMIC DNA]</scope>
    <source>
        <strain evidence="3 4">NPDC007066</strain>
    </source>
</reference>
<evidence type="ECO:0008006" key="5">
    <source>
        <dbReference type="Google" id="ProtNLM"/>
    </source>
</evidence>
<keyword evidence="1" id="KW-0022">Alpha-amylase inhibitor</keyword>
<dbReference type="InterPro" id="IPR036379">
    <property type="entry name" value="A-amylase_inhib_sf"/>
</dbReference>
<sequence length="162" mass="17139">MTFGLFLADSSSFRVPSLKAIPQNPEIYRKDFHGESKGAYAEAVVHQVKGSTAMKRFVRSTVMVSAVVLAVAASGTAAGAQTRENAGEQHNAPECVHFSAGWRYTLVTNDCSSTYTVKVVYRDGFDVPCRVAPPGAVITFPGYGTQGNEIMGLALCDAGGGN</sequence>
<dbReference type="Gene3D" id="2.60.40.20">
    <property type="entry name" value="Alpha-amylase inhibitor"/>
    <property type="match status" value="1"/>
</dbReference>
<name>A0ABW6L5Q5_9ACTN</name>
<dbReference type="RefSeq" id="WP_358277350.1">
    <property type="nucleotide sequence ID" value="NZ_JBEYGJ010000001.1"/>
</dbReference>
<protein>
    <recommendedName>
        <fullName evidence="5">Alpha amylase inhibitor</fullName>
    </recommendedName>
</protein>
<accession>A0ABW6L5Q5</accession>
<evidence type="ECO:0000256" key="2">
    <source>
        <dbReference type="ARBA" id="ARBA00023157"/>
    </source>
</evidence>
<keyword evidence="2" id="KW-1015">Disulfide bond</keyword>
<comment type="caution">
    <text evidence="3">The sequence shown here is derived from an EMBL/GenBank/DDBJ whole genome shotgun (WGS) entry which is preliminary data.</text>
</comment>
<dbReference type="EMBL" id="JBIAFP010000002">
    <property type="protein sequence ID" value="MFE9223830.1"/>
    <property type="molecule type" value="Genomic_DNA"/>
</dbReference>
<evidence type="ECO:0000313" key="4">
    <source>
        <dbReference type="Proteomes" id="UP001601288"/>
    </source>
</evidence>
<evidence type="ECO:0000313" key="3">
    <source>
        <dbReference type="EMBL" id="MFE9223830.1"/>
    </source>
</evidence>
<proteinExistence type="predicted"/>
<evidence type="ECO:0000256" key="1">
    <source>
        <dbReference type="ARBA" id="ARBA00022579"/>
    </source>
</evidence>
<organism evidence="3 4">
    <name type="scientific">Streptomyces massasporeus</name>
    <dbReference type="NCBI Taxonomy" id="67324"/>
    <lineage>
        <taxon>Bacteria</taxon>
        <taxon>Bacillati</taxon>
        <taxon>Actinomycetota</taxon>
        <taxon>Actinomycetes</taxon>
        <taxon>Kitasatosporales</taxon>
        <taxon>Streptomycetaceae</taxon>
        <taxon>Streptomyces</taxon>
    </lineage>
</organism>
<gene>
    <name evidence="3" type="ORF">ACFYM3_04165</name>
</gene>
<dbReference type="Proteomes" id="UP001601288">
    <property type="component" value="Unassembled WGS sequence"/>
</dbReference>
<dbReference type="InterPro" id="IPR000833">
    <property type="entry name" value="A-amylase_inhib"/>
</dbReference>